<dbReference type="InterPro" id="IPR036869">
    <property type="entry name" value="J_dom_sf"/>
</dbReference>
<dbReference type="InterPro" id="IPR001623">
    <property type="entry name" value="DnaJ_domain"/>
</dbReference>
<evidence type="ECO:0000313" key="5">
    <source>
        <dbReference type="Proteomes" id="UP000623129"/>
    </source>
</evidence>
<dbReference type="GO" id="GO:0051087">
    <property type="term" value="F:protein-folding chaperone binding"/>
    <property type="evidence" value="ECO:0007669"/>
    <property type="project" value="TreeGrafter"/>
</dbReference>
<dbReference type="PROSITE" id="PS00636">
    <property type="entry name" value="DNAJ_1"/>
    <property type="match status" value="1"/>
</dbReference>
<evidence type="ECO:0000259" key="3">
    <source>
        <dbReference type="PROSITE" id="PS50076"/>
    </source>
</evidence>
<dbReference type="Gene3D" id="1.10.287.110">
    <property type="entry name" value="DnaJ domain"/>
    <property type="match status" value="1"/>
</dbReference>
<dbReference type="AlphaFoldDB" id="A0A833VTS8"/>
<evidence type="ECO:0000256" key="1">
    <source>
        <dbReference type="ARBA" id="ARBA00023186"/>
    </source>
</evidence>
<keyword evidence="5" id="KW-1185">Reference proteome</keyword>
<keyword evidence="1" id="KW-0143">Chaperone</keyword>
<evidence type="ECO:0000313" key="4">
    <source>
        <dbReference type="EMBL" id="KAF3342045.1"/>
    </source>
</evidence>
<dbReference type="PANTHER" id="PTHR24078">
    <property type="entry name" value="DNAJ HOMOLOG SUBFAMILY C MEMBER"/>
    <property type="match status" value="1"/>
</dbReference>
<dbReference type="OrthoDB" id="621604at2759"/>
<dbReference type="InterPro" id="IPR002939">
    <property type="entry name" value="DnaJ_C"/>
</dbReference>
<dbReference type="SUPFAM" id="SSF46565">
    <property type="entry name" value="Chaperone J-domain"/>
    <property type="match status" value="1"/>
</dbReference>
<feature type="region of interest" description="Disordered" evidence="2">
    <location>
        <begin position="123"/>
        <end position="159"/>
    </location>
</feature>
<dbReference type="GO" id="GO:0006457">
    <property type="term" value="P:protein folding"/>
    <property type="evidence" value="ECO:0007669"/>
    <property type="project" value="InterPro"/>
</dbReference>
<dbReference type="InterPro" id="IPR051339">
    <property type="entry name" value="DnaJ_subfamily_B"/>
</dbReference>
<dbReference type="PANTHER" id="PTHR24078:SF553">
    <property type="entry name" value="DNAJ HOMOLOG SUBFAMILY B MEMBER 5"/>
    <property type="match status" value="1"/>
</dbReference>
<dbReference type="FunFam" id="2.60.260.20:FF:000030">
    <property type="entry name" value="DNAJ heat shock family protein"/>
    <property type="match status" value="1"/>
</dbReference>
<dbReference type="SMART" id="SM00271">
    <property type="entry name" value="DnaJ"/>
    <property type="match status" value="1"/>
</dbReference>
<dbReference type="GO" id="GO:0005829">
    <property type="term" value="C:cytosol"/>
    <property type="evidence" value="ECO:0007669"/>
    <property type="project" value="TreeGrafter"/>
</dbReference>
<dbReference type="Gene3D" id="2.60.260.20">
    <property type="entry name" value="Urease metallochaperone UreE, N-terminal domain"/>
    <property type="match status" value="2"/>
</dbReference>
<dbReference type="Proteomes" id="UP000623129">
    <property type="component" value="Unassembled WGS sequence"/>
</dbReference>
<dbReference type="PROSITE" id="PS50076">
    <property type="entry name" value="DNAJ_2"/>
    <property type="match status" value="1"/>
</dbReference>
<evidence type="ECO:0000256" key="2">
    <source>
        <dbReference type="SAM" id="MobiDB-lite"/>
    </source>
</evidence>
<organism evidence="4 5">
    <name type="scientific">Carex littledalei</name>
    <dbReference type="NCBI Taxonomy" id="544730"/>
    <lineage>
        <taxon>Eukaryota</taxon>
        <taxon>Viridiplantae</taxon>
        <taxon>Streptophyta</taxon>
        <taxon>Embryophyta</taxon>
        <taxon>Tracheophyta</taxon>
        <taxon>Spermatophyta</taxon>
        <taxon>Magnoliopsida</taxon>
        <taxon>Liliopsida</taxon>
        <taxon>Poales</taxon>
        <taxon>Cyperaceae</taxon>
        <taxon>Cyperoideae</taxon>
        <taxon>Cariceae</taxon>
        <taxon>Carex</taxon>
        <taxon>Carex subgen. Euthyceras</taxon>
    </lineage>
</organism>
<reference evidence="4" key="1">
    <citation type="submission" date="2020-01" db="EMBL/GenBank/DDBJ databases">
        <title>Genome sequence of Kobresia littledalei, the first chromosome-level genome in the family Cyperaceae.</title>
        <authorList>
            <person name="Qu G."/>
        </authorList>
    </citation>
    <scope>NUCLEOTIDE SEQUENCE</scope>
    <source>
        <strain evidence="4">C.B.Clarke</strain>
        <tissue evidence="4">Leaf</tissue>
    </source>
</reference>
<dbReference type="EMBL" id="SWLB01000001">
    <property type="protein sequence ID" value="KAF3342045.1"/>
    <property type="molecule type" value="Genomic_DNA"/>
</dbReference>
<dbReference type="GO" id="GO:0051082">
    <property type="term" value="F:unfolded protein binding"/>
    <property type="evidence" value="ECO:0007669"/>
    <property type="project" value="InterPro"/>
</dbReference>
<sequence>MGLDYYEILNVNRDTSDDELKKAYRKLALKWHPDKNPTNKQEAEVFFKQICEAYEVLIDPLKRSFYNDYGEEGLKGHRASSSQPGQNGFPFDRAACYRPRSAEDIFAEFFGSKHFDFGPMWHSSSMNSSSGSQPENRQSNSRSVDVGVGSGGASNYPARNTTTIENTLLCSLEELYTGSTRRMKISRKGIDAFTGEMRTETEILVITIKPGWKAGTKVTFPGMGNDRGNQMEPDLVFVIDEKPHEVYTRDVNDLVTQLTIPLGDALGGTTINLRSLDGRNIVVSMDDVIIKPGDEFVVANEGMPISKDPGNKGNLRIKFHVVFPKNLTDEQRERVRQILGYEN</sequence>
<feature type="domain" description="J" evidence="3">
    <location>
        <begin position="4"/>
        <end position="70"/>
    </location>
</feature>
<proteinExistence type="predicted"/>
<dbReference type="CDD" id="cd06257">
    <property type="entry name" value="DnaJ"/>
    <property type="match status" value="1"/>
</dbReference>
<dbReference type="GO" id="GO:0005783">
    <property type="term" value="C:endoplasmic reticulum"/>
    <property type="evidence" value="ECO:0007669"/>
    <property type="project" value="UniProtKB-ARBA"/>
</dbReference>
<protein>
    <submittedName>
        <fullName evidence="4">DnaJ subfamily B member 1-like protein</fullName>
    </submittedName>
</protein>
<dbReference type="Pfam" id="PF01556">
    <property type="entry name" value="DnaJ_C"/>
    <property type="match status" value="1"/>
</dbReference>
<dbReference type="InterPro" id="IPR008971">
    <property type="entry name" value="HSP40/DnaJ_pept-bd"/>
</dbReference>
<dbReference type="FunFam" id="2.60.260.20:FF:000002">
    <property type="entry name" value="Dnaj homolog subfamily b member"/>
    <property type="match status" value="1"/>
</dbReference>
<name>A0A833VTS8_9POAL</name>
<accession>A0A833VTS8</accession>
<dbReference type="PRINTS" id="PR00625">
    <property type="entry name" value="JDOMAIN"/>
</dbReference>
<dbReference type="InterPro" id="IPR018253">
    <property type="entry name" value="DnaJ_domain_CS"/>
</dbReference>
<comment type="caution">
    <text evidence="4">The sequence shown here is derived from an EMBL/GenBank/DDBJ whole genome shotgun (WGS) entry which is preliminary data.</text>
</comment>
<gene>
    <name evidence="4" type="ORF">FCM35_KLT00683</name>
</gene>
<dbReference type="CDD" id="cd10747">
    <property type="entry name" value="DnaJ_C"/>
    <property type="match status" value="1"/>
</dbReference>
<dbReference type="SUPFAM" id="SSF49493">
    <property type="entry name" value="HSP40/DnaJ peptide-binding domain"/>
    <property type="match status" value="2"/>
</dbReference>
<dbReference type="Pfam" id="PF00226">
    <property type="entry name" value="DnaJ"/>
    <property type="match status" value="1"/>
</dbReference>
<feature type="compositionally biased region" description="Low complexity" evidence="2">
    <location>
        <begin position="123"/>
        <end position="132"/>
    </location>
</feature>